<feature type="transmembrane region" description="Helical" evidence="9">
    <location>
        <begin position="209"/>
        <end position="230"/>
    </location>
</feature>
<comment type="similarity">
    <text evidence="2">Belongs to the CPA3 antiporters (TC 2.A.63) subunit D family.</text>
</comment>
<comment type="caution">
    <text evidence="12">The sequence shown here is derived from an EMBL/GenBank/DDBJ whole genome shotgun (WGS) entry which is preliminary data.</text>
</comment>
<feature type="transmembrane region" description="Helical" evidence="9">
    <location>
        <begin position="418"/>
        <end position="442"/>
    </location>
</feature>
<evidence type="ECO:0000256" key="7">
    <source>
        <dbReference type="ARBA" id="ARBA00023136"/>
    </source>
</evidence>
<feature type="transmembrane region" description="Helical" evidence="9">
    <location>
        <begin position="6"/>
        <end position="23"/>
    </location>
</feature>
<dbReference type="PANTHER" id="PTHR42703">
    <property type="entry name" value="NADH DEHYDROGENASE"/>
    <property type="match status" value="1"/>
</dbReference>
<dbReference type="InterPro" id="IPR001516">
    <property type="entry name" value="Proton_antipo_N"/>
</dbReference>
<dbReference type="PANTHER" id="PTHR42703:SF1">
    <property type="entry name" value="NA(+)_H(+) ANTIPORTER SUBUNIT D1"/>
    <property type="match status" value="1"/>
</dbReference>
<reference evidence="12" key="1">
    <citation type="submission" date="2022-11" db="EMBL/GenBank/DDBJ databases">
        <title>WGS of Natronobacillus azotifigens 24KS-1, an anaerobic diazotrophic haloalkaliphile from soda-rich habitats.</title>
        <authorList>
            <person name="Sorokin D.Y."/>
            <person name="Merkel A.Y."/>
        </authorList>
    </citation>
    <scope>NUCLEOTIDE SEQUENCE</scope>
    <source>
        <strain evidence="12">24KS-1</strain>
    </source>
</reference>
<dbReference type="AlphaFoldDB" id="A0A9J6R995"/>
<dbReference type="Pfam" id="PF00662">
    <property type="entry name" value="Proton_antipo_N"/>
    <property type="match status" value="1"/>
</dbReference>
<dbReference type="Pfam" id="PF00361">
    <property type="entry name" value="Proton_antipo_M"/>
    <property type="match status" value="1"/>
</dbReference>
<accession>A0A9J6R995</accession>
<comment type="subcellular location">
    <subcellularLocation>
        <location evidence="1">Cell membrane</location>
        <topology evidence="1">Multi-pass membrane protein</topology>
    </subcellularLocation>
    <subcellularLocation>
        <location evidence="8">Membrane</location>
        <topology evidence="8">Multi-pass membrane protein</topology>
    </subcellularLocation>
</comment>
<comment type="similarity">
    <text evidence="3">Belongs to the CPA3 antiporters (TC 2.A.63) subunit A family.</text>
</comment>
<evidence type="ECO:0000259" key="11">
    <source>
        <dbReference type="Pfam" id="PF00662"/>
    </source>
</evidence>
<evidence type="ECO:0000256" key="9">
    <source>
        <dbReference type="SAM" id="Phobius"/>
    </source>
</evidence>
<feature type="transmembrane region" description="Helical" evidence="9">
    <location>
        <begin position="112"/>
        <end position="132"/>
    </location>
</feature>
<evidence type="ECO:0000256" key="5">
    <source>
        <dbReference type="ARBA" id="ARBA00022692"/>
    </source>
</evidence>
<proteinExistence type="inferred from homology"/>
<evidence type="ECO:0000256" key="3">
    <source>
        <dbReference type="ARBA" id="ARBA00008483"/>
    </source>
</evidence>
<organism evidence="12 13">
    <name type="scientific">Natronobacillus azotifigens</name>
    <dbReference type="NCBI Taxonomy" id="472978"/>
    <lineage>
        <taxon>Bacteria</taxon>
        <taxon>Bacillati</taxon>
        <taxon>Bacillota</taxon>
        <taxon>Bacilli</taxon>
        <taxon>Bacillales</taxon>
        <taxon>Bacillaceae</taxon>
        <taxon>Natronobacillus</taxon>
    </lineage>
</organism>
<dbReference type="GO" id="GO:0005886">
    <property type="term" value="C:plasma membrane"/>
    <property type="evidence" value="ECO:0007669"/>
    <property type="project" value="UniProtKB-SubCell"/>
</dbReference>
<dbReference type="Proteomes" id="UP001084197">
    <property type="component" value="Unassembled WGS sequence"/>
</dbReference>
<feature type="domain" description="NADH:quinone oxidoreductase/Mrp antiporter transmembrane" evidence="10">
    <location>
        <begin position="133"/>
        <end position="428"/>
    </location>
</feature>
<dbReference type="InterPro" id="IPR050586">
    <property type="entry name" value="CPA3_Na-H_Antiporter_D"/>
</dbReference>
<feature type="transmembrane region" description="Helical" evidence="9">
    <location>
        <begin position="345"/>
        <end position="363"/>
    </location>
</feature>
<feature type="transmembrane region" description="Helical" evidence="9">
    <location>
        <begin position="138"/>
        <end position="156"/>
    </location>
</feature>
<evidence type="ECO:0000259" key="10">
    <source>
        <dbReference type="Pfam" id="PF00361"/>
    </source>
</evidence>
<gene>
    <name evidence="12" type="ORF">OWO01_01745</name>
</gene>
<feature type="transmembrane region" description="Helical" evidence="9">
    <location>
        <begin position="315"/>
        <end position="339"/>
    </location>
</feature>
<evidence type="ECO:0000256" key="1">
    <source>
        <dbReference type="ARBA" id="ARBA00004651"/>
    </source>
</evidence>
<keyword evidence="13" id="KW-1185">Reference proteome</keyword>
<evidence type="ECO:0000256" key="2">
    <source>
        <dbReference type="ARBA" id="ARBA00005346"/>
    </source>
</evidence>
<feature type="transmembrane region" description="Helical" evidence="9">
    <location>
        <begin position="285"/>
        <end position="303"/>
    </location>
</feature>
<keyword evidence="7 9" id="KW-0472">Membrane</keyword>
<evidence type="ECO:0000256" key="4">
    <source>
        <dbReference type="ARBA" id="ARBA00022475"/>
    </source>
</evidence>
<evidence type="ECO:0000256" key="8">
    <source>
        <dbReference type="RuleBase" id="RU000320"/>
    </source>
</evidence>
<keyword evidence="6 9" id="KW-1133">Transmembrane helix</keyword>
<evidence type="ECO:0000313" key="12">
    <source>
        <dbReference type="EMBL" id="MCZ0701934.1"/>
    </source>
</evidence>
<dbReference type="PRINTS" id="PR01434">
    <property type="entry name" value="NADHDHGNASE5"/>
</dbReference>
<keyword evidence="5 8" id="KW-0812">Transmembrane</keyword>
<feature type="transmembrane region" description="Helical" evidence="9">
    <location>
        <begin position="375"/>
        <end position="398"/>
    </location>
</feature>
<dbReference type="RefSeq" id="WP_268778702.1">
    <property type="nucleotide sequence ID" value="NZ_JAPRAT010000002.1"/>
</dbReference>
<feature type="transmembrane region" description="Helical" evidence="9">
    <location>
        <begin position="35"/>
        <end position="55"/>
    </location>
</feature>
<dbReference type="EMBL" id="JAPRAT010000002">
    <property type="protein sequence ID" value="MCZ0701934.1"/>
    <property type="molecule type" value="Genomic_DNA"/>
</dbReference>
<feature type="transmembrane region" description="Helical" evidence="9">
    <location>
        <begin position="80"/>
        <end position="100"/>
    </location>
</feature>
<sequence>MINIHFPIFILTLLLAFATIIPLQKRPFDRRFQVIMMSVLVVSLVMAIGELIYVIDHGAYSYTFGSYERGIGIEFLVDEFSVLMTAVVIVIAFFILLYSIRDLEHEIDPSRIYSYYTLIFLLLFAMIGMIFTNDIFNMYVFVEILSITSVAIIAIKNKKDSLMASMKYLIMGTIGSITVLMGFALIYMVTGHLNMTLIAEEIVLVWEQYPLNILLAMGFILTGFGIKAAIFPLHNWLPDAHSSAPTPSSAFLSGLVVKAYVFAIAKMIYRVVGPDISTNIGLTDYILIFAVLSIIMGSVYALSQTDIKRRLAYSSVAQIGYIFLGLGLATDLGISAALFHVISHAFMKSALFLSAGSIIYLTGKRHVKDLSGIAYTMPVTMTVFCIGTLGMIGIPATSGFMSKWYLGLASLDAGQPELLIVILISSFLNALYYLPIVISAFLQEKPSRETIVVVSTQGTTVPRSMKISMALVGAGVIIIGLFPNIVMDIINMAVPTFIE</sequence>
<feature type="transmembrane region" description="Helical" evidence="9">
    <location>
        <begin position="168"/>
        <end position="189"/>
    </location>
</feature>
<feature type="transmembrane region" description="Helical" evidence="9">
    <location>
        <begin position="470"/>
        <end position="494"/>
    </location>
</feature>
<feature type="transmembrane region" description="Helical" evidence="9">
    <location>
        <begin position="250"/>
        <end position="269"/>
    </location>
</feature>
<dbReference type="InterPro" id="IPR001750">
    <property type="entry name" value="ND/Mrp_TM"/>
</dbReference>
<evidence type="ECO:0000313" key="13">
    <source>
        <dbReference type="Proteomes" id="UP001084197"/>
    </source>
</evidence>
<keyword evidence="4" id="KW-1003">Cell membrane</keyword>
<name>A0A9J6R995_9BACI</name>
<protein>
    <submittedName>
        <fullName evidence="12">Monovalent cation/H+ antiporter subunit D family protein</fullName>
    </submittedName>
</protein>
<evidence type="ECO:0000256" key="6">
    <source>
        <dbReference type="ARBA" id="ARBA00022989"/>
    </source>
</evidence>
<feature type="domain" description="NADH-Ubiquinone oxidoreductase (complex I) chain 5 N-terminal" evidence="11">
    <location>
        <begin position="71"/>
        <end position="106"/>
    </location>
</feature>